<evidence type="ECO:0000256" key="1">
    <source>
        <dbReference type="ARBA" id="ARBA00022679"/>
    </source>
</evidence>
<comment type="caution">
    <text evidence="3">The sequence shown here is derived from an EMBL/GenBank/DDBJ whole genome shotgun (WGS) entry which is preliminary data.</text>
</comment>
<protein>
    <submittedName>
        <fullName evidence="3">Glycosyltransferase</fullName>
    </submittedName>
</protein>
<evidence type="ECO:0000313" key="3">
    <source>
        <dbReference type="EMBL" id="RSK33695.1"/>
    </source>
</evidence>
<dbReference type="InterPro" id="IPR001296">
    <property type="entry name" value="Glyco_trans_1"/>
</dbReference>
<dbReference type="Pfam" id="PF00534">
    <property type="entry name" value="Glycos_transf_1"/>
    <property type="match status" value="1"/>
</dbReference>
<accession>A0ABX9ZDU3</accession>
<proteinExistence type="predicted"/>
<feature type="domain" description="Glycosyl transferase family 1" evidence="2">
    <location>
        <begin position="176"/>
        <end position="336"/>
    </location>
</feature>
<keyword evidence="4" id="KW-1185">Reference proteome</keyword>
<evidence type="ECO:0000259" key="2">
    <source>
        <dbReference type="Pfam" id="PF00534"/>
    </source>
</evidence>
<reference evidence="3 4" key="1">
    <citation type="submission" date="2018-12" db="EMBL/GenBank/DDBJ databases">
        <title>Comparitive functional genomics of dry heat resistant strains isolated from the viking spacecraft.</title>
        <authorList>
            <person name="Seuylemezian A."/>
            <person name="Vaishampayan P."/>
        </authorList>
    </citation>
    <scope>NUCLEOTIDE SEQUENCE [LARGE SCALE GENOMIC DNA]</scope>
    <source>
        <strain evidence="3 4">M6-11</strain>
    </source>
</reference>
<dbReference type="EMBL" id="RWGW01000008">
    <property type="protein sequence ID" value="RSK33695.1"/>
    <property type="molecule type" value="Genomic_DNA"/>
</dbReference>
<dbReference type="Gene3D" id="3.40.50.2000">
    <property type="entry name" value="Glycogen Phosphorylase B"/>
    <property type="match status" value="2"/>
</dbReference>
<dbReference type="Proteomes" id="UP000272481">
    <property type="component" value="Unassembled WGS sequence"/>
</dbReference>
<dbReference type="SUPFAM" id="SSF53756">
    <property type="entry name" value="UDP-Glycosyltransferase/glycogen phosphorylase"/>
    <property type="match status" value="1"/>
</dbReference>
<sequence>MNIVYISMLTGKKSAGLTYSIPAQIKSQKKMDNVFWYNINATVKNKLINGQLCNNTDDFPTLKIGSLPAPFNHPDLVVFQGVYIYKYIKIYRECKIRRIPYIIIPRSSLTKIGQQQKMLKKKVANQFIFKKFINDAAAIQYLTQREYRDSGDFWNSNHIIIPNGVEKKARTRRNNKNRNIRGVFIGRADSSQKGIDLLLDACKLLKNEFSLNNCKIDIYAPNSREDKDNINKMILERDLQEYINKYDGIYGLDKEEVLLNSDFFILTSRFEGHPTGLIEALSYGIPCLVTEGTNMAQEINDYKAGWSSETSVEGIVHAFRELFGSSNKLEDFSRNALELSKIYSWDYISEISHTEYIKLINKQTEVLNT</sequence>
<dbReference type="PANTHER" id="PTHR46401">
    <property type="entry name" value="GLYCOSYLTRANSFERASE WBBK-RELATED"/>
    <property type="match status" value="1"/>
</dbReference>
<keyword evidence="1" id="KW-0808">Transferase</keyword>
<name>A0ABX9ZDU3_9BACL</name>
<organism evidence="3 4">
    <name type="scientific">Bhargavaea beijingensis</name>
    <dbReference type="NCBI Taxonomy" id="426756"/>
    <lineage>
        <taxon>Bacteria</taxon>
        <taxon>Bacillati</taxon>
        <taxon>Bacillota</taxon>
        <taxon>Bacilli</taxon>
        <taxon>Bacillales</taxon>
        <taxon>Caryophanaceae</taxon>
        <taxon>Bhargavaea</taxon>
    </lineage>
</organism>
<evidence type="ECO:0000313" key="4">
    <source>
        <dbReference type="Proteomes" id="UP000272481"/>
    </source>
</evidence>
<dbReference type="PANTHER" id="PTHR46401:SF2">
    <property type="entry name" value="GLYCOSYLTRANSFERASE WBBK-RELATED"/>
    <property type="match status" value="1"/>
</dbReference>
<dbReference type="RefSeq" id="WP_125903785.1">
    <property type="nucleotide sequence ID" value="NZ_RWGW01000008.1"/>
</dbReference>
<gene>
    <name evidence="3" type="ORF">EJA12_05995</name>
</gene>